<dbReference type="EMBL" id="JAGFNK010000883">
    <property type="protein sequence ID" value="KAI9437833.1"/>
    <property type="molecule type" value="Genomic_DNA"/>
</dbReference>
<keyword evidence="1" id="KW-0456">Lyase</keyword>
<comment type="caution">
    <text evidence="1">The sequence shown here is derived from an EMBL/GenBank/DDBJ whole genome shotgun (WGS) entry which is preliminary data.</text>
</comment>
<sequence length="431" mass="48575">MRGDSIANMIFEFTGQILGEALANFVMFSSPEAIVLFGGLTKAGNLLLNPTRKHMELNLLPIFQNKVKLLFSELQESDAAILGASALAWEIFTNEEIARLQQLVVTDRSAKKQFSLWERAATAALRDAPNPIDTITTEGRLQGDPKKVATQNALADMKKMYAFALVYRVKNDTAYLQPAINFLVAWAAKNHPNGDPIDETNLDPAFQCYDLIKEQVPPAYKILIEQWFQQVAMAETKNRRPLVIANGRSNNWNSHRLKIEGEVAWCLNDESLKKYVTENLERHLAANLNADSTSWDLIERDALHYHCYDLQPLTHLAIIIQKNTGVDYYHHETSTGASISKSLDYLIPFVTGERIHPEFVHSRVAFDAARAKNNEPAYVAGNPFKPTEALGVITVAAWYKPELPGLVQKLKNSTERFPDWQSVVNEITRIR</sequence>
<reference evidence="1" key="1">
    <citation type="submission" date="2021-03" db="EMBL/GenBank/DDBJ databases">
        <title>Evolutionary priming and transition to the ectomycorrhizal habit in an iconic lineage of mushroom-forming fungi: is preadaptation a requirement?</title>
        <authorList>
            <consortium name="DOE Joint Genome Institute"/>
            <person name="Looney B.P."/>
            <person name="Miyauchi S."/>
            <person name="Morin E."/>
            <person name="Drula E."/>
            <person name="Courty P.E."/>
            <person name="Chicoki N."/>
            <person name="Fauchery L."/>
            <person name="Kohler A."/>
            <person name="Kuo A."/>
            <person name="LaButti K."/>
            <person name="Pangilinan J."/>
            <person name="Lipzen A."/>
            <person name="Riley R."/>
            <person name="Andreopoulos W."/>
            <person name="He G."/>
            <person name="Johnson J."/>
            <person name="Barry K.W."/>
            <person name="Grigoriev I.V."/>
            <person name="Nagy L."/>
            <person name="Hibbett D."/>
            <person name="Henrissat B."/>
            <person name="Matheny P.B."/>
            <person name="Labbe J."/>
            <person name="Martin A.F."/>
        </authorList>
    </citation>
    <scope>NUCLEOTIDE SEQUENCE</scope>
    <source>
        <strain evidence="1">BPL698</strain>
    </source>
</reference>
<dbReference type="Proteomes" id="UP001207468">
    <property type="component" value="Unassembled WGS sequence"/>
</dbReference>
<gene>
    <name evidence="1" type="ORF">F5148DRAFT_1294124</name>
</gene>
<name>A0ACC0TU63_9AGAM</name>
<evidence type="ECO:0000313" key="1">
    <source>
        <dbReference type="EMBL" id="KAI9437833.1"/>
    </source>
</evidence>
<proteinExistence type="predicted"/>
<evidence type="ECO:0000313" key="2">
    <source>
        <dbReference type="Proteomes" id="UP001207468"/>
    </source>
</evidence>
<organism evidence="1 2">
    <name type="scientific">Russula earlei</name>
    <dbReference type="NCBI Taxonomy" id="71964"/>
    <lineage>
        <taxon>Eukaryota</taxon>
        <taxon>Fungi</taxon>
        <taxon>Dikarya</taxon>
        <taxon>Basidiomycota</taxon>
        <taxon>Agaricomycotina</taxon>
        <taxon>Agaricomycetes</taxon>
        <taxon>Russulales</taxon>
        <taxon>Russulaceae</taxon>
        <taxon>Russula</taxon>
    </lineage>
</organism>
<keyword evidence="2" id="KW-1185">Reference proteome</keyword>
<accession>A0ACC0TU63</accession>
<protein>
    <submittedName>
        <fullName evidence="1">Alginate lyase-domain-containing protein</fullName>
    </submittedName>
</protein>